<accession>A0AAU8CMU7</accession>
<dbReference type="AlphaFoldDB" id="A0AAU8CMU7"/>
<sequence>MSKREFSKVSPAVWRSGRFTGLECSTAQVLYLYFLTCEHQNSAGCFRLPDGYACSDLRWEPANYAAARDRLIAAELISFDPMTAEIYVDRWFRHNPPTNEKHAMGTRRIIEAIESDVIREKVEADFQAADEARLSKVNPLDTPFNHSGLANTRLVRGRAA</sequence>
<reference evidence="1" key="1">
    <citation type="submission" date="2024-06" db="EMBL/GenBank/DDBJ databases">
        <title>Mesorhizobium karijinii sp. nov., a symbiont of the iconic Swainsona formosa from arid Australia.</title>
        <authorList>
            <person name="Hill Y.J."/>
            <person name="Watkin E.L.J."/>
            <person name="O'Hara G.W."/>
            <person name="Terpolilli J."/>
            <person name="Tye M.L."/>
            <person name="Kohlmeier M.G."/>
        </authorList>
    </citation>
    <scope>NUCLEOTIDE SEQUENCE</scope>
    <source>
        <strain evidence="1">WSM2240</strain>
    </source>
</reference>
<name>A0AAU8CMU7_9HYPH</name>
<gene>
    <name evidence="1" type="ORF">ABVK50_23855</name>
</gene>
<protein>
    <submittedName>
        <fullName evidence="1">Uncharacterized protein</fullName>
    </submittedName>
</protein>
<organism evidence="1">
    <name type="scientific">Mesorhizobium sp. WSM2240</name>
    <dbReference type="NCBI Taxonomy" id="3228851"/>
    <lineage>
        <taxon>Bacteria</taxon>
        <taxon>Pseudomonadati</taxon>
        <taxon>Pseudomonadota</taxon>
        <taxon>Alphaproteobacteria</taxon>
        <taxon>Hyphomicrobiales</taxon>
        <taxon>Phyllobacteriaceae</taxon>
        <taxon>Mesorhizobium</taxon>
    </lineage>
</organism>
<evidence type="ECO:0000313" key="1">
    <source>
        <dbReference type="EMBL" id="XCG48243.1"/>
    </source>
</evidence>
<proteinExistence type="predicted"/>
<dbReference type="RefSeq" id="WP_353644224.1">
    <property type="nucleotide sequence ID" value="NZ_CP159253.1"/>
</dbReference>
<dbReference type="EMBL" id="CP159253">
    <property type="protein sequence ID" value="XCG48243.1"/>
    <property type="molecule type" value="Genomic_DNA"/>
</dbReference>